<dbReference type="Proteomes" id="UP000256373">
    <property type="component" value="Unassembled WGS sequence"/>
</dbReference>
<dbReference type="Pfam" id="PF14092">
    <property type="entry name" value="DUF4270"/>
    <property type="match status" value="1"/>
</dbReference>
<sequence length="496" mass="54147">MNHVVNTVTSDNFALLLFLPSMKFISYYFNTYSPAVSKFLVATVFAVSIVSCQWGDQVDALVQPNPDEFAALFSDTSSVVLSTVATDSMMTGSQSRHLVGRYTDPFFGKMHATSNIQVGLTNTGAISVPETAVYDSLALSLRYDGYYYGDTTKLMNITVHRHLSDMMDKSVYYNSDQTPYEATPIGRKRFYPSPRPSAGTVGSATGRVDLHIKLSDELGKEIFDLAKAGKLSNNAEFVNLLKGLAILPATTDNSAVVGFLPNNTALRLYHHTPDAVEGLDKDSVSVELVGIYNTTGADRKGTILEKLPNTYRVALPSAQSGNMAFVQAGTGIMTRVDLPSIRQLNNLNYTFANTAQLILQPVRSSITNAYFLPSSLYVYLCDKNNDYILSGGSPLPLTTLTSAGTSAVVGTLVNDFVNDRQYYTVDVSQFVRDIMASESEISYGLLLRTSATSVSGGLYDVNSEFSKSFTRIVFADQANPNGRTKLEIKYTTIKTQ</sequence>
<organism evidence="1 2">
    <name type="scientific">Dyadobacter luteus</name>
    <dbReference type="NCBI Taxonomy" id="2259619"/>
    <lineage>
        <taxon>Bacteria</taxon>
        <taxon>Pseudomonadati</taxon>
        <taxon>Bacteroidota</taxon>
        <taxon>Cytophagia</taxon>
        <taxon>Cytophagales</taxon>
        <taxon>Spirosomataceae</taxon>
        <taxon>Dyadobacter</taxon>
    </lineage>
</organism>
<protein>
    <recommendedName>
        <fullName evidence="3">DUF4270 domain-containing protein</fullName>
    </recommendedName>
</protein>
<keyword evidence="2" id="KW-1185">Reference proteome</keyword>
<evidence type="ECO:0008006" key="3">
    <source>
        <dbReference type="Google" id="ProtNLM"/>
    </source>
</evidence>
<gene>
    <name evidence="1" type="ORF">DSL64_03270</name>
</gene>
<reference evidence="1 2" key="1">
    <citation type="submission" date="2018-07" db="EMBL/GenBank/DDBJ databases">
        <title>Dyadobacter roseus sp. nov., isolated from rose rhizosphere soil.</title>
        <authorList>
            <person name="Chen L."/>
        </authorList>
    </citation>
    <scope>NUCLEOTIDE SEQUENCE [LARGE SCALE GENOMIC DNA]</scope>
    <source>
        <strain evidence="1 2">RS19</strain>
    </source>
</reference>
<evidence type="ECO:0000313" key="1">
    <source>
        <dbReference type="EMBL" id="REA63481.1"/>
    </source>
</evidence>
<evidence type="ECO:0000313" key="2">
    <source>
        <dbReference type="Proteomes" id="UP000256373"/>
    </source>
</evidence>
<dbReference type="AlphaFoldDB" id="A0A3D8YFP5"/>
<dbReference type="EMBL" id="QNUL01000002">
    <property type="protein sequence ID" value="REA63481.1"/>
    <property type="molecule type" value="Genomic_DNA"/>
</dbReference>
<comment type="caution">
    <text evidence="1">The sequence shown here is derived from an EMBL/GenBank/DDBJ whole genome shotgun (WGS) entry which is preliminary data.</text>
</comment>
<name>A0A3D8YFP5_9BACT</name>
<dbReference type="InterPro" id="IPR025366">
    <property type="entry name" value="DUF4270"/>
</dbReference>
<accession>A0A3D8YFP5</accession>
<proteinExistence type="predicted"/>